<evidence type="ECO:0000259" key="7">
    <source>
        <dbReference type="Pfam" id="PF00370"/>
    </source>
</evidence>
<accession>K2P5Q1</accession>
<dbReference type="PATRIC" id="fig|1231190.3.peg.1731"/>
<dbReference type="GO" id="GO:0019150">
    <property type="term" value="F:D-ribulokinase activity"/>
    <property type="evidence" value="ECO:0007669"/>
    <property type="project" value="TreeGrafter"/>
</dbReference>
<dbReference type="eggNOG" id="COG1069">
    <property type="taxonomic scope" value="Bacteria"/>
</dbReference>
<dbReference type="InterPro" id="IPR000577">
    <property type="entry name" value="Carb_kinase_FGGY"/>
</dbReference>
<comment type="caution">
    <text evidence="9">The sequence shown here is derived from an EMBL/GenBank/DDBJ whole genome shotgun (WGS) entry which is preliminary data.</text>
</comment>
<keyword evidence="3 9" id="KW-0418">Kinase</keyword>
<dbReference type="STRING" id="721133.SAMN05216176_10332"/>
<evidence type="ECO:0000259" key="8">
    <source>
        <dbReference type="Pfam" id="PF02782"/>
    </source>
</evidence>
<dbReference type="Proteomes" id="UP000007374">
    <property type="component" value="Unassembled WGS sequence"/>
</dbReference>
<evidence type="ECO:0000313" key="10">
    <source>
        <dbReference type="Proteomes" id="UP000007374"/>
    </source>
</evidence>
<dbReference type="Pfam" id="PF00370">
    <property type="entry name" value="FGGY_N"/>
    <property type="match status" value="1"/>
</dbReference>
<dbReference type="PIRSF" id="PIRSF000538">
    <property type="entry name" value="GlpK"/>
    <property type="match status" value="1"/>
</dbReference>
<dbReference type="Gene3D" id="3.30.420.40">
    <property type="match status" value="2"/>
</dbReference>
<dbReference type="GO" id="GO:0008741">
    <property type="term" value="F:ribulokinase activity"/>
    <property type="evidence" value="ECO:0007669"/>
    <property type="project" value="InterPro"/>
</dbReference>
<keyword evidence="5" id="KW-0054">Arabinose catabolism</keyword>
<dbReference type="PANTHER" id="PTHR43435">
    <property type="entry name" value="RIBULOKINASE"/>
    <property type="match status" value="1"/>
</dbReference>
<dbReference type="CDD" id="cd07781">
    <property type="entry name" value="ASKHA_NBD_FGGY_L-RBK"/>
    <property type="match status" value="1"/>
</dbReference>
<dbReference type="Pfam" id="PF02782">
    <property type="entry name" value="FGGY_C"/>
    <property type="match status" value="1"/>
</dbReference>
<dbReference type="GO" id="GO:0005737">
    <property type="term" value="C:cytoplasm"/>
    <property type="evidence" value="ECO:0007669"/>
    <property type="project" value="TreeGrafter"/>
</dbReference>
<gene>
    <name evidence="9" type="ORF">NA8A_08289</name>
</gene>
<evidence type="ECO:0000256" key="4">
    <source>
        <dbReference type="ARBA" id="ARBA00022840"/>
    </source>
</evidence>
<sequence length="506" mass="54206">MARILSFDFGTGGVRAGVYDTDRRQMLGQEDAPYATRYPHAGWAEQSPQEWRAALRAAGRAVLEKTGSTTVDAVCTATTASTVALCLRDGTPIAPALLWMDCRAEAEARETAALDHPVMRYCGGSDAVEWLVPKSMWLKRHQPEVWARAEMVCEALDYVNFDLTGEWVGSRMNAACKWNYDSAEQRFVPEIYEALGIPELKERLPQRIVPVGGVIAPMREAMAAELGLSNCPVVAQGGIDAHMGILGADTVEPGGMLFIGGTSIVQLVQLAEEADVSGFWGPYPNALTDGHWLVECGQVAAGSMLNWLTGEMFGLDGKGHAALIDDVAATPARAEGLLGLDYMMGNRTPYRDAALRGALLGLTLGHTRADVYAAAIDSIALGSANILSVLSGRGIPVERVMMAGGIVKNPAWLQATVDALGISVEVAREDNLSLVGASVAGATAIGVFSDLQAAAKACVAPAGRLEPRPERAEWYARTLPLYREATEELRPVLHQLAYRQMGREGK</sequence>
<reference evidence="9 10" key="1">
    <citation type="journal article" date="2012" name="J. Bacteriol.">
        <title>Genome Sequence of Nitratireductor indicus Type Strain C115.</title>
        <authorList>
            <person name="Lai Q."/>
            <person name="Li G."/>
            <person name="Yu Z."/>
            <person name="Shao Z."/>
        </authorList>
    </citation>
    <scope>NUCLEOTIDE SEQUENCE [LARGE SCALE GENOMIC DNA]</scope>
    <source>
        <strain evidence="9 10">C115</strain>
    </source>
</reference>
<name>K2P5Q1_9HYPH</name>
<keyword evidence="2" id="KW-0547">Nucleotide-binding</keyword>
<evidence type="ECO:0000256" key="1">
    <source>
        <dbReference type="ARBA" id="ARBA00022679"/>
    </source>
</evidence>
<keyword evidence="6" id="KW-0119">Carbohydrate metabolism</keyword>
<dbReference type="InterPro" id="IPR018485">
    <property type="entry name" value="FGGY_C"/>
</dbReference>
<proteinExistence type="predicted"/>
<keyword evidence="1" id="KW-0808">Transferase</keyword>
<dbReference type="SUPFAM" id="SSF53067">
    <property type="entry name" value="Actin-like ATPase domain"/>
    <property type="match status" value="2"/>
</dbReference>
<evidence type="ECO:0000256" key="6">
    <source>
        <dbReference type="ARBA" id="ARBA00023277"/>
    </source>
</evidence>
<dbReference type="InterPro" id="IPR018484">
    <property type="entry name" value="FGGY_N"/>
</dbReference>
<dbReference type="EMBL" id="AMSI01000005">
    <property type="protein sequence ID" value="EKF42651.1"/>
    <property type="molecule type" value="Genomic_DNA"/>
</dbReference>
<feature type="domain" description="Carbohydrate kinase FGGY N-terminal" evidence="7">
    <location>
        <begin position="4"/>
        <end position="247"/>
    </location>
</feature>
<dbReference type="GO" id="GO:0005524">
    <property type="term" value="F:ATP binding"/>
    <property type="evidence" value="ECO:0007669"/>
    <property type="project" value="UniProtKB-KW"/>
</dbReference>
<feature type="domain" description="Carbohydrate kinase FGGY C-terminal" evidence="8">
    <location>
        <begin position="258"/>
        <end position="444"/>
    </location>
</feature>
<evidence type="ECO:0000256" key="2">
    <source>
        <dbReference type="ARBA" id="ARBA00022741"/>
    </source>
</evidence>
<evidence type="ECO:0000256" key="5">
    <source>
        <dbReference type="ARBA" id="ARBA00022935"/>
    </source>
</evidence>
<keyword evidence="10" id="KW-1185">Reference proteome</keyword>
<evidence type="ECO:0000256" key="3">
    <source>
        <dbReference type="ARBA" id="ARBA00022777"/>
    </source>
</evidence>
<dbReference type="AlphaFoldDB" id="K2P5Q1"/>
<dbReference type="InterPro" id="IPR043129">
    <property type="entry name" value="ATPase_NBD"/>
</dbReference>
<keyword evidence="4" id="KW-0067">ATP-binding</keyword>
<dbReference type="PANTHER" id="PTHR43435:SF4">
    <property type="entry name" value="FGGY CARBOHYDRATE KINASE DOMAIN-CONTAINING PROTEIN"/>
    <property type="match status" value="1"/>
</dbReference>
<dbReference type="OrthoDB" id="9805576at2"/>
<dbReference type="RefSeq" id="WP_009449985.1">
    <property type="nucleotide sequence ID" value="NZ_AMSI01000005.1"/>
</dbReference>
<dbReference type="InterPro" id="IPR005929">
    <property type="entry name" value="Ribulokinase"/>
</dbReference>
<organism evidence="9 10">
    <name type="scientific">Nitratireductor indicus C115</name>
    <dbReference type="NCBI Taxonomy" id="1231190"/>
    <lineage>
        <taxon>Bacteria</taxon>
        <taxon>Pseudomonadati</taxon>
        <taxon>Pseudomonadota</taxon>
        <taxon>Alphaproteobacteria</taxon>
        <taxon>Hyphomicrobiales</taxon>
        <taxon>Phyllobacteriaceae</taxon>
        <taxon>Nitratireductor</taxon>
    </lineage>
</organism>
<dbReference type="GO" id="GO:0019569">
    <property type="term" value="P:L-arabinose catabolic process to D-xylulose 5-phosphate"/>
    <property type="evidence" value="ECO:0007669"/>
    <property type="project" value="InterPro"/>
</dbReference>
<evidence type="ECO:0000313" key="9">
    <source>
        <dbReference type="EMBL" id="EKF42651.1"/>
    </source>
</evidence>
<protein>
    <submittedName>
        <fullName evidence="9">Carbohydrate kinase</fullName>
    </submittedName>
</protein>